<dbReference type="PANTHER" id="PTHR11895">
    <property type="entry name" value="TRANSAMIDASE"/>
    <property type="match status" value="1"/>
</dbReference>
<evidence type="ECO:0000313" key="3">
    <source>
        <dbReference type="EMBL" id="KAI6654782.1"/>
    </source>
</evidence>
<evidence type="ECO:0000313" key="4">
    <source>
        <dbReference type="Proteomes" id="UP001165289"/>
    </source>
</evidence>
<name>A0AAV7K0R6_9METZ</name>
<proteinExistence type="inferred from homology"/>
<comment type="similarity">
    <text evidence="1">Belongs to the amidase family.</text>
</comment>
<gene>
    <name evidence="3" type="ORF">LOD99_2661</name>
</gene>
<reference evidence="3 4" key="1">
    <citation type="journal article" date="2023" name="BMC Biol.">
        <title>The compact genome of the sponge Oopsacas minuta (Hexactinellida) is lacking key metazoan core genes.</title>
        <authorList>
            <person name="Santini S."/>
            <person name="Schenkelaars Q."/>
            <person name="Jourda C."/>
            <person name="Duchesne M."/>
            <person name="Belahbib H."/>
            <person name="Rocher C."/>
            <person name="Selva M."/>
            <person name="Riesgo A."/>
            <person name="Vervoort M."/>
            <person name="Leys S.P."/>
            <person name="Kodjabachian L."/>
            <person name="Le Bivic A."/>
            <person name="Borchiellini C."/>
            <person name="Claverie J.M."/>
            <person name="Renard E."/>
        </authorList>
    </citation>
    <scope>NUCLEOTIDE SEQUENCE [LARGE SCALE GENOMIC DNA]</scope>
    <source>
        <strain evidence="3">SPO-2</strain>
    </source>
</reference>
<dbReference type="InterPro" id="IPR000120">
    <property type="entry name" value="Amidase"/>
</dbReference>
<organism evidence="3 4">
    <name type="scientific">Oopsacas minuta</name>
    <dbReference type="NCBI Taxonomy" id="111878"/>
    <lineage>
        <taxon>Eukaryota</taxon>
        <taxon>Metazoa</taxon>
        <taxon>Porifera</taxon>
        <taxon>Hexactinellida</taxon>
        <taxon>Hexasterophora</taxon>
        <taxon>Lyssacinosida</taxon>
        <taxon>Leucopsacidae</taxon>
        <taxon>Oopsacas</taxon>
    </lineage>
</organism>
<dbReference type="PANTHER" id="PTHR11895:SF67">
    <property type="entry name" value="AMIDASE DOMAIN-CONTAINING PROTEIN"/>
    <property type="match status" value="1"/>
</dbReference>
<feature type="domain" description="Amidase" evidence="2">
    <location>
        <begin position="184"/>
        <end position="609"/>
    </location>
</feature>
<accession>A0AAV7K0R6</accession>
<sequence>MGQYMSFVVGAISAAFVFPLLCSVVKALLGIGPSGKVQVAPPIQEVIDAGGGEYRSEEHFAPKLTGRLLLFLSRFLWTPFGKEWVLSKLMRDNHLFDARERYLPEAATFYPTPPFIPFPEQSVREDGKSEKDEIDTLIGCVPPRSKDSSAETDEFVFPSILDYLHAYRCGRVTPVIVAERIIESIRASDSLSPPLRAFVQWNETEIRKQAEESTRRYRDKDNIRPLEGIPVGVKEHFLTKPYILRIGCEFVPTAAHCLDGKPDSAAVILMRNAGAIIVGVTNIHDNGIGATGSNPNSLHLTTRNPYDLHKYSGGSSSGSGVAVASGLVPLTLGTDGGGSVRIPAALCGIVGLKPTFGRISEVRMVPAAFTLAHPGPMCTSVVDTALSYLLLAGPDLNEPYGLQQGPVTIGKFLTATDSVKGMKVGIYRAWFNHCDPDVSRVCQEALKWITDAGAELVDIHIPEMNATIPACVSTFLTEILSVYRYDLPTRFKQLFGETLTSMGVASQVSAADYTVAGRQRTRAIKTLEHVFKQVDFIVTPTTAGTAHTIALKAVAYGESNIDFIAKLTRFTMLGNLTGAPAIAIPVGYDSSNLPVSLQLMTRWWREDLLFMLASQIEKRVAKRKPKIFYDILHS</sequence>
<dbReference type="SUPFAM" id="SSF75304">
    <property type="entry name" value="Amidase signature (AS) enzymes"/>
    <property type="match status" value="1"/>
</dbReference>
<evidence type="ECO:0000256" key="1">
    <source>
        <dbReference type="ARBA" id="ARBA00009199"/>
    </source>
</evidence>
<evidence type="ECO:0000259" key="2">
    <source>
        <dbReference type="Pfam" id="PF01425"/>
    </source>
</evidence>
<dbReference type="Pfam" id="PF01425">
    <property type="entry name" value="Amidase"/>
    <property type="match status" value="1"/>
</dbReference>
<dbReference type="Gene3D" id="3.90.1300.10">
    <property type="entry name" value="Amidase signature (AS) domain"/>
    <property type="match status" value="1"/>
</dbReference>
<keyword evidence="4" id="KW-1185">Reference proteome</keyword>
<protein>
    <submittedName>
        <fullName evidence="3">Fatty acid amide hydrolase-like</fullName>
    </submittedName>
</protein>
<comment type="caution">
    <text evidence="3">The sequence shown here is derived from an EMBL/GenBank/DDBJ whole genome shotgun (WGS) entry which is preliminary data.</text>
</comment>
<dbReference type="EMBL" id="JAKMXF010000221">
    <property type="protein sequence ID" value="KAI6654782.1"/>
    <property type="molecule type" value="Genomic_DNA"/>
</dbReference>
<dbReference type="AlphaFoldDB" id="A0AAV7K0R6"/>
<dbReference type="PROSITE" id="PS00571">
    <property type="entry name" value="AMIDASES"/>
    <property type="match status" value="1"/>
</dbReference>
<dbReference type="InterPro" id="IPR023631">
    <property type="entry name" value="Amidase_dom"/>
</dbReference>
<keyword evidence="3" id="KW-0378">Hydrolase</keyword>
<dbReference type="Proteomes" id="UP001165289">
    <property type="component" value="Unassembled WGS sequence"/>
</dbReference>
<dbReference type="GO" id="GO:0016787">
    <property type="term" value="F:hydrolase activity"/>
    <property type="evidence" value="ECO:0007669"/>
    <property type="project" value="UniProtKB-KW"/>
</dbReference>
<dbReference type="InterPro" id="IPR020556">
    <property type="entry name" value="Amidase_CS"/>
</dbReference>
<dbReference type="InterPro" id="IPR036928">
    <property type="entry name" value="AS_sf"/>
</dbReference>